<dbReference type="AlphaFoldDB" id="A0A4R3KWE7"/>
<gene>
    <name evidence="1" type="ORF">EDD80_101295</name>
</gene>
<proteinExistence type="predicted"/>
<protein>
    <submittedName>
        <fullName evidence="1">Uncharacterized protein</fullName>
    </submittedName>
</protein>
<dbReference type="RefSeq" id="WP_132127556.1">
    <property type="nucleotide sequence ID" value="NZ_CP042432.1"/>
</dbReference>
<keyword evidence="2" id="KW-1185">Reference proteome</keyword>
<organism evidence="1 2">
    <name type="scientific">Anseongella ginsenosidimutans</name>
    <dbReference type="NCBI Taxonomy" id="496056"/>
    <lineage>
        <taxon>Bacteria</taxon>
        <taxon>Pseudomonadati</taxon>
        <taxon>Bacteroidota</taxon>
        <taxon>Sphingobacteriia</taxon>
        <taxon>Sphingobacteriales</taxon>
        <taxon>Sphingobacteriaceae</taxon>
        <taxon>Anseongella</taxon>
    </lineage>
</organism>
<comment type="caution">
    <text evidence="1">The sequence shown here is derived from an EMBL/GenBank/DDBJ whole genome shotgun (WGS) entry which is preliminary data.</text>
</comment>
<evidence type="ECO:0000313" key="1">
    <source>
        <dbReference type="EMBL" id="TCS90097.1"/>
    </source>
</evidence>
<accession>A0A4R3KWE7</accession>
<sequence>MKLHYLLLPAILFFDAGKVFSQTNPDEIQFVRQSVRRLIFDPAQSISLASLNPKEIVGLPSMYPVGHHFPEKAGVAVRNEKLVIQSEKETQTSIWFGGFNPFSTYFIDISAITGEGEIGFEFSDAGRRQQFIVSVAFIEDTVKDVSLTVKSGGATVFSGSIAKNADKDLKIGNQLIVQMLGSGLSVYVKDEGLPQVIGQGEFNQYLDLREIKHIRSFQSQLHLALKSGKVEISRIESALTTGIGLADIRAITYENGEPLLDQGRIWYTMTIRGRGLPHPVQGVFSLNPGVFDLRLEGIIVFDRNDGLLRNEVASHIFYDRNSQSWKGITTGFSAFANKDTEKKQLLAVLSDKDPRFGFSVMKAAPMGIVGNIEDPHIIYDEAVDKWRMLACENISGFKCIMLESAKWNGDYSQIAGPGTRDATGTSIQKIDGRFFCFSGSSEREVYIYSYPDLKEVGTLKMDLPPWDEHAGTRIWPNVVQLPDGYPVRYVALMMDRYNYPGVEGPNWTYGAIYLYYGH</sequence>
<name>A0A4R3KWE7_9SPHI</name>
<dbReference type="EMBL" id="SMAD01000001">
    <property type="protein sequence ID" value="TCS90097.1"/>
    <property type="molecule type" value="Genomic_DNA"/>
</dbReference>
<dbReference type="Proteomes" id="UP000295807">
    <property type="component" value="Unassembled WGS sequence"/>
</dbReference>
<dbReference type="OrthoDB" id="1395768at2"/>
<reference evidence="1 2" key="1">
    <citation type="submission" date="2019-03" db="EMBL/GenBank/DDBJ databases">
        <title>Genomic Encyclopedia of Type Strains, Phase IV (KMG-IV): sequencing the most valuable type-strain genomes for metagenomic binning, comparative biology and taxonomic classification.</title>
        <authorList>
            <person name="Goeker M."/>
        </authorList>
    </citation>
    <scope>NUCLEOTIDE SEQUENCE [LARGE SCALE GENOMIC DNA]</scope>
    <source>
        <strain evidence="1 2">DSM 21100</strain>
    </source>
</reference>
<evidence type="ECO:0000313" key="2">
    <source>
        <dbReference type="Proteomes" id="UP000295807"/>
    </source>
</evidence>